<gene>
    <name evidence="2" type="ORF">GCM10010387_04430</name>
</gene>
<sequence length="49" mass="4910">MEHVAGAGGGLMVPEGGSPLDIAAPRQPAALPPPAEDPGSDSEILLEYE</sequence>
<feature type="compositionally biased region" description="Gly residues" evidence="1">
    <location>
        <begin position="1"/>
        <end position="11"/>
    </location>
</feature>
<dbReference type="AlphaFoldDB" id="A0A918PNR7"/>
<reference evidence="2" key="1">
    <citation type="journal article" date="2014" name="Int. J. Syst. Evol. Microbiol.">
        <title>Complete genome sequence of Corynebacterium casei LMG S-19264T (=DSM 44701T), isolated from a smear-ripened cheese.</title>
        <authorList>
            <consortium name="US DOE Joint Genome Institute (JGI-PGF)"/>
            <person name="Walter F."/>
            <person name="Albersmeier A."/>
            <person name="Kalinowski J."/>
            <person name="Ruckert C."/>
        </authorList>
    </citation>
    <scope>NUCLEOTIDE SEQUENCE</scope>
    <source>
        <strain evidence="2">JCM 4988</strain>
    </source>
</reference>
<accession>A0A918PNR7</accession>
<evidence type="ECO:0000313" key="3">
    <source>
        <dbReference type="Proteomes" id="UP000630936"/>
    </source>
</evidence>
<dbReference type="RefSeq" id="WP_190121089.1">
    <property type="nucleotide sequence ID" value="NZ_BMWG01000001.1"/>
</dbReference>
<dbReference type="EMBL" id="BMWG01000001">
    <property type="protein sequence ID" value="GGZ15241.1"/>
    <property type="molecule type" value="Genomic_DNA"/>
</dbReference>
<comment type="caution">
    <text evidence="2">The sequence shown here is derived from an EMBL/GenBank/DDBJ whole genome shotgun (WGS) entry which is preliminary data.</text>
</comment>
<dbReference type="Proteomes" id="UP000630936">
    <property type="component" value="Unassembled WGS sequence"/>
</dbReference>
<name>A0A918PNR7_9ACTN</name>
<feature type="compositionally biased region" description="Acidic residues" evidence="1">
    <location>
        <begin position="38"/>
        <end position="49"/>
    </location>
</feature>
<organism evidence="2 3">
    <name type="scientific">Streptomyces inusitatus</name>
    <dbReference type="NCBI Taxonomy" id="68221"/>
    <lineage>
        <taxon>Bacteria</taxon>
        <taxon>Bacillati</taxon>
        <taxon>Actinomycetota</taxon>
        <taxon>Actinomycetes</taxon>
        <taxon>Kitasatosporales</taxon>
        <taxon>Streptomycetaceae</taxon>
        <taxon>Streptomyces</taxon>
    </lineage>
</organism>
<evidence type="ECO:0000313" key="2">
    <source>
        <dbReference type="EMBL" id="GGZ15241.1"/>
    </source>
</evidence>
<feature type="region of interest" description="Disordered" evidence="1">
    <location>
        <begin position="1"/>
        <end position="49"/>
    </location>
</feature>
<reference evidence="2" key="2">
    <citation type="submission" date="2020-09" db="EMBL/GenBank/DDBJ databases">
        <authorList>
            <person name="Sun Q."/>
            <person name="Ohkuma M."/>
        </authorList>
    </citation>
    <scope>NUCLEOTIDE SEQUENCE</scope>
    <source>
        <strain evidence="2">JCM 4988</strain>
    </source>
</reference>
<evidence type="ECO:0000256" key="1">
    <source>
        <dbReference type="SAM" id="MobiDB-lite"/>
    </source>
</evidence>
<keyword evidence="3" id="KW-1185">Reference proteome</keyword>
<proteinExistence type="predicted"/>
<protein>
    <submittedName>
        <fullName evidence="2">Uncharacterized protein</fullName>
    </submittedName>
</protein>